<dbReference type="NCBIfam" id="TIGR01461">
    <property type="entry name" value="greB"/>
    <property type="match status" value="1"/>
</dbReference>
<name>A0A388SDQ5_9BURK</name>
<evidence type="ECO:0000256" key="5">
    <source>
        <dbReference type="SAM" id="MobiDB-lite"/>
    </source>
</evidence>
<dbReference type="GO" id="GO:0006354">
    <property type="term" value="P:DNA-templated transcription elongation"/>
    <property type="evidence" value="ECO:0007669"/>
    <property type="project" value="TreeGrafter"/>
</dbReference>
<dbReference type="PANTHER" id="PTHR30437">
    <property type="entry name" value="TRANSCRIPTION ELONGATION FACTOR GREA"/>
    <property type="match status" value="1"/>
</dbReference>
<dbReference type="NCBIfam" id="NF002506">
    <property type="entry name" value="PRK01885.1"/>
    <property type="match status" value="1"/>
</dbReference>
<comment type="function">
    <text evidence="4">Necessary for efficient RNA polymerase transcription elongation past template-encoded arresting sites. The arresting sites in DNA have the property of trapping a certain fraction of elongating RNA polymerases that pass through, resulting in locked ternary complexes. Cleavage of the nascent transcript by cleavage factors such as GreA or GreB allows the resumption of elongation from the new 3'terminus. GreB releases sequences of up to 9 nucleotides in length.</text>
</comment>
<dbReference type="FunFam" id="1.10.287.180:FF:000001">
    <property type="entry name" value="Transcription elongation factor GreA"/>
    <property type="match status" value="1"/>
</dbReference>
<dbReference type="InterPro" id="IPR022691">
    <property type="entry name" value="Tscrpt_elong_fac_GreA/B_N"/>
</dbReference>
<keyword evidence="1 4" id="KW-0805">Transcription regulation</keyword>
<comment type="caution">
    <text evidence="8">The sequence shown here is derived from an EMBL/GenBank/DDBJ whole genome shotgun (WGS) entry which is preliminary data.</text>
</comment>
<dbReference type="HAMAP" id="MF_00105">
    <property type="entry name" value="GreA_GreB"/>
    <property type="match status" value="1"/>
</dbReference>
<dbReference type="RefSeq" id="WP_116269924.1">
    <property type="nucleotide sequence ID" value="NZ_BGZJ01000001.1"/>
</dbReference>
<dbReference type="InterPro" id="IPR001437">
    <property type="entry name" value="Tscrpt_elong_fac_GreA/B_C"/>
</dbReference>
<keyword evidence="8" id="KW-0251">Elongation factor</keyword>
<dbReference type="OrthoDB" id="5511940at2"/>
<dbReference type="EMBL" id="BGZJ01000001">
    <property type="protein sequence ID" value="GBO93570.1"/>
    <property type="molecule type" value="Genomic_DNA"/>
</dbReference>
<evidence type="ECO:0000313" key="8">
    <source>
        <dbReference type="EMBL" id="GBO93570.1"/>
    </source>
</evidence>
<accession>A0A401LJC7</accession>
<reference evidence="8 9" key="1">
    <citation type="journal article" date="2018" name="Int. J. Syst. Evol. Microbiol.">
        <title>Mesosutterella multiformis gen. nov., sp. nov., a member of the family Sutterellaceae and Sutterella megalosphaeroides sp. nov., isolated from human faeces.</title>
        <authorList>
            <person name="Sakamoto M."/>
            <person name="Ikeyama N."/>
            <person name="Kunihiro T."/>
            <person name="Iino T."/>
            <person name="Yuki M."/>
            <person name="Ohkuma M."/>
        </authorList>
    </citation>
    <scope>NUCLEOTIDE SEQUENCE [LARGE SCALE GENOMIC DNA]</scope>
    <source>
        <strain evidence="8 9">4NBBH2</strain>
    </source>
</reference>
<keyword evidence="2 4" id="KW-0238">DNA-binding</keyword>
<evidence type="ECO:0000259" key="7">
    <source>
        <dbReference type="Pfam" id="PF03449"/>
    </source>
</evidence>
<feature type="region of interest" description="Disordered" evidence="5">
    <location>
        <begin position="1"/>
        <end position="22"/>
    </location>
</feature>
<gene>
    <name evidence="4 8" type="primary">greB</name>
    <name evidence="8" type="ORF">MESMUL_09240</name>
</gene>
<organism evidence="8 9">
    <name type="scientific">Mesosutterella multiformis</name>
    <dbReference type="NCBI Taxonomy" id="2259133"/>
    <lineage>
        <taxon>Bacteria</taxon>
        <taxon>Pseudomonadati</taxon>
        <taxon>Pseudomonadota</taxon>
        <taxon>Betaproteobacteria</taxon>
        <taxon>Burkholderiales</taxon>
        <taxon>Sutterellaceae</taxon>
        <taxon>Mesosutterella</taxon>
    </lineage>
</organism>
<dbReference type="Pfam" id="PF03449">
    <property type="entry name" value="GreA_GreB_N"/>
    <property type="match status" value="1"/>
</dbReference>
<evidence type="ECO:0000256" key="3">
    <source>
        <dbReference type="ARBA" id="ARBA00023163"/>
    </source>
</evidence>
<dbReference type="Gene3D" id="1.10.287.180">
    <property type="entry name" value="Transcription elongation factor, GreA/GreB, N-terminal domain"/>
    <property type="match status" value="1"/>
</dbReference>
<dbReference type="InterPro" id="IPR023459">
    <property type="entry name" value="Tscrpt_elong_fac_GreA/B_fam"/>
</dbReference>
<dbReference type="InterPro" id="IPR036805">
    <property type="entry name" value="Tscrpt_elong_fac_GreA/B_N_sf"/>
</dbReference>
<dbReference type="InterPro" id="IPR036953">
    <property type="entry name" value="GreA/GreB_C_sf"/>
</dbReference>
<dbReference type="Gene3D" id="3.10.50.30">
    <property type="entry name" value="Transcription elongation factor, GreA/GreB, C-terminal domain"/>
    <property type="match status" value="1"/>
</dbReference>
<dbReference type="PIRSF" id="PIRSF006092">
    <property type="entry name" value="GreA_GreB"/>
    <property type="match status" value="1"/>
</dbReference>
<proteinExistence type="inferred from homology"/>
<protein>
    <recommendedName>
        <fullName evidence="4">Transcription elongation factor GreB</fullName>
    </recommendedName>
    <alternativeName>
        <fullName evidence="4">Transcript cleavage factor GreB</fullName>
    </alternativeName>
</protein>
<feature type="domain" description="Transcription elongation factor GreA/GreB C-terminal" evidence="6">
    <location>
        <begin position="103"/>
        <end position="176"/>
    </location>
</feature>
<evidence type="ECO:0000313" key="9">
    <source>
        <dbReference type="Proteomes" id="UP000266091"/>
    </source>
</evidence>
<keyword evidence="9" id="KW-1185">Reference proteome</keyword>
<dbReference type="GO" id="GO:0032784">
    <property type="term" value="P:regulation of DNA-templated transcription elongation"/>
    <property type="evidence" value="ECO:0007669"/>
    <property type="project" value="UniProtKB-UniRule"/>
</dbReference>
<dbReference type="FunFam" id="3.10.50.30:FF:000001">
    <property type="entry name" value="Transcription elongation factor GreA"/>
    <property type="match status" value="1"/>
</dbReference>
<sequence>MNTAQDEDDDEEGVKLPGLPANAPNYMTPECYRRMLDERENLVRTERPKVVSIVSWAASNGDRSENGDYQYGKQRLRAIDRRIRFLNKRIESAQVVDVRGRDTDQIFFGATVTYANNLGEEHTVRIVGIDEMDPEHGDVSWISPVARVLIKAHEGDEVKLPTPKGVQTLEILEVRYTGEPPIPHETPKDE</sequence>
<dbReference type="InterPro" id="IPR006358">
    <property type="entry name" value="Tscrpt_elong_fac_GreB"/>
</dbReference>
<dbReference type="SUPFAM" id="SSF46557">
    <property type="entry name" value="GreA transcript cleavage protein, N-terminal domain"/>
    <property type="match status" value="1"/>
</dbReference>
<dbReference type="Pfam" id="PF01272">
    <property type="entry name" value="GreA_GreB"/>
    <property type="match status" value="1"/>
</dbReference>
<dbReference type="SUPFAM" id="SSF54534">
    <property type="entry name" value="FKBP-like"/>
    <property type="match status" value="1"/>
</dbReference>
<evidence type="ECO:0000256" key="2">
    <source>
        <dbReference type="ARBA" id="ARBA00023125"/>
    </source>
</evidence>
<feature type="compositionally biased region" description="Acidic residues" evidence="5">
    <location>
        <begin position="1"/>
        <end position="12"/>
    </location>
</feature>
<dbReference type="GO" id="GO:0070063">
    <property type="term" value="F:RNA polymerase binding"/>
    <property type="evidence" value="ECO:0007669"/>
    <property type="project" value="InterPro"/>
</dbReference>
<evidence type="ECO:0000259" key="6">
    <source>
        <dbReference type="Pfam" id="PF01272"/>
    </source>
</evidence>
<keyword evidence="8" id="KW-0648">Protein biosynthesis</keyword>
<dbReference type="AlphaFoldDB" id="A0A388SDQ5"/>
<accession>A0A388SDQ5</accession>
<dbReference type="PANTHER" id="PTHR30437:SF6">
    <property type="entry name" value="TRANSCRIPTION ELONGATION FACTOR GREB"/>
    <property type="match status" value="1"/>
</dbReference>
<dbReference type="HAMAP" id="MF_00930">
    <property type="entry name" value="GreB"/>
    <property type="match status" value="1"/>
</dbReference>
<dbReference type="Proteomes" id="UP000266091">
    <property type="component" value="Unassembled WGS sequence"/>
</dbReference>
<evidence type="ECO:0000256" key="1">
    <source>
        <dbReference type="ARBA" id="ARBA00023015"/>
    </source>
</evidence>
<keyword evidence="3 4" id="KW-0804">Transcription</keyword>
<dbReference type="InterPro" id="IPR028624">
    <property type="entry name" value="Tscrpt_elong_fac_GreA/B"/>
</dbReference>
<dbReference type="GO" id="GO:0003746">
    <property type="term" value="F:translation elongation factor activity"/>
    <property type="evidence" value="ECO:0007669"/>
    <property type="project" value="UniProtKB-KW"/>
</dbReference>
<dbReference type="GO" id="GO:0003677">
    <property type="term" value="F:DNA binding"/>
    <property type="evidence" value="ECO:0007669"/>
    <property type="project" value="UniProtKB-UniRule"/>
</dbReference>
<comment type="similarity">
    <text evidence="4">Belongs to the GreA/GreB family. GreB subfamily.</text>
</comment>
<evidence type="ECO:0000256" key="4">
    <source>
        <dbReference type="HAMAP-Rule" id="MF_00930"/>
    </source>
</evidence>
<feature type="domain" description="Transcription elongation factor GreA/GreB N-terminal" evidence="7">
    <location>
        <begin position="25"/>
        <end position="95"/>
    </location>
</feature>